<evidence type="ECO:0000313" key="2">
    <source>
        <dbReference type="EMBL" id="KAF6172368.1"/>
    </source>
</evidence>
<dbReference type="EMBL" id="JACGCM010000434">
    <property type="protein sequence ID" value="KAF6172368.1"/>
    <property type="molecule type" value="Genomic_DNA"/>
</dbReference>
<dbReference type="AlphaFoldDB" id="A0A7J7NZL7"/>
<proteinExistence type="predicted"/>
<name>A0A7J7NZL7_9MAGN</name>
<protein>
    <submittedName>
        <fullName evidence="2">Uncharacterized protein</fullName>
    </submittedName>
</protein>
<sequence>PRPLDIPLEPSYLDTVLREDDERVNKIFAQLELPRVRVSNKDYKLKGVIVEKKRQSKRRRPMGSGSGANAVDVDQLDEVPSSFQALPRDKVRSDANKTAAGKRGAGKKGEVSQTSIRVESPSAGQKRRREEPHSSIVVVEERPEVDLSTIGVDHHLEALVQKDPAAVVRQIELCFREASFDSLCCSCRVSKVFSVGCVLTKRINEESRVPDLEKHAVDLDRALSSPKRSTQAKVDTVVRAKEEEFKVAHDQAVEAMKIEHEAVVAGYEARLLRNKVTFQNLVKEKQGAMDRLAIHLDKIVVNPKSLRHYDTEDEDDEAIKEEVETEHGLEGDGPGVREGVGEEVQDVDNVDPAEANMTVAPVMLLMKVSCLSHRCGRGP</sequence>
<organism evidence="2 3">
    <name type="scientific">Kingdonia uniflora</name>
    <dbReference type="NCBI Taxonomy" id="39325"/>
    <lineage>
        <taxon>Eukaryota</taxon>
        <taxon>Viridiplantae</taxon>
        <taxon>Streptophyta</taxon>
        <taxon>Embryophyta</taxon>
        <taxon>Tracheophyta</taxon>
        <taxon>Spermatophyta</taxon>
        <taxon>Magnoliopsida</taxon>
        <taxon>Ranunculales</taxon>
        <taxon>Circaeasteraceae</taxon>
        <taxon>Kingdonia</taxon>
    </lineage>
</organism>
<dbReference type="Proteomes" id="UP000541444">
    <property type="component" value="Unassembled WGS sequence"/>
</dbReference>
<reference evidence="2 3" key="1">
    <citation type="journal article" date="2020" name="IScience">
        <title>Genome Sequencing of the Endangered Kingdonia uniflora (Circaeasteraceae, Ranunculales) Reveals Potential Mechanisms of Evolutionary Specialization.</title>
        <authorList>
            <person name="Sun Y."/>
            <person name="Deng T."/>
            <person name="Zhang A."/>
            <person name="Moore M.J."/>
            <person name="Landis J.B."/>
            <person name="Lin N."/>
            <person name="Zhang H."/>
            <person name="Zhang X."/>
            <person name="Huang J."/>
            <person name="Zhang X."/>
            <person name="Sun H."/>
            <person name="Wang H."/>
        </authorList>
    </citation>
    <scope>NUCLEOTIDE SEQUENCE [LARGE SCALE GENOMIC DNA]</scope>
    <source>
        <strain evidence="2">TB1705</strain>
        <tissue evidence="2">Leaf</tissue>
    </source>
</reference>
<accession>A0A7J7NZL7</accession>
<comment type="caution">
    <text evidence="2">The sequence shown here is derived from an EMBL/GenBank/DDBJ whole genome shotgun (WGS) entry which is preliminary data.</text>
</comment>
<feature type="non-terminal residue" evidence="2">
    <location>
        <position position="1"/>
    </location>
</feature>
<feature type="region of interest" description="Disordered" evidence="1">
    <location>
        <begin position="52"/>
        <end position="134"/>
    </location>
</feature>
<keyword evidence="3" id="KW-1185">Reference proteome</keyword>
<gene>
    <name evidence="2" type="ORF">GIB67_022591</name>
</gene>
<evidence type="ECO:0000313" key="3">
    <source>
        <dbReference type="Proteomes" id="UP000541444"/>
    </source>
</evidence>
<evidence type="ECO:0000256" key="1">
    <source>
        <dbReference type="SAM" id="MobiDB-lite"/>
    </source>
</evidence>